<dbReference type="EMBL" id="BNGU01000066">
    <property type="protein sequence ID" value="GHM60064.1"/>
    <property type="molecule type" value="Genomic_DNA"/>
</dbReference>
<feature type="transmembrane region" description="Helical" evidence="1">
    <location>
        <begin position="258"/>
        <end position="276"/>
    </location>
</feature>
<reference evidence="2 3" key="1">
    <citation type="journal article" date="2021" name="Microb. Ecol.">
        <title>Candidatus Mesenet longicola: Novel Endosymbionts of Brontispa longissima that Induce Cytoplasmic Incompatibility.</title>
        <authorList>
            <person name="Takano S."/>
            <person name="Gotoh Y."/>
            <person name="Hayashi T."/>
        </authorList>
    </citation>
    <scope>NUCLEOTIDE SEQUENCE [LARGE SCALE GENOMIC DNA]</scope>
    <source>
        <strain evidence="2">L5</strain>
    </source>
</reference>
<protein>
    <submittedName>
        <fullName evidence="2">Uncharacterized protein</fullName>
    </submittedName>
</protein>
<sequence>MVGGLDGLIKEKLGFTDQEIKKISPILKAFFGKALSNNHFSDKHFSKLISLIAIKPSCIYNALESIDQNNVLTRLFLTKYILDKDIIVEIINEDFIETLQIVQKGSECLKKGHKILSTIPMGPALKANIIQRMQSVQSMMDRMRMPEQIREHQYRFLCYIMNNHDEIMNSDGVFDKILAIVEGKFKNYIHSLSPEDTKNKCFSIANKMEKYNRALIYSRVSIMMYLASWIGVVTYFVINKDHLHDILSTRSSVCFTSFVIGALLLASLLLVISEVLKHKACSSLKNELLEEWQPVFPEPASNLKYIHPVDFERQQNLQIAV</sequence>
<keyword evidence="1" id="KW-0472">Membrane</keyword>
<dbReference type="Proteomes" id="UP000637906">
    <property type="component" value="Unassembled WGS sequence"/>
</dbReference>
<gene>
    <name evidence="2" type="ORF">sL5_10570</name>
</gene>
<evidence type="ECO:0000313" key="2">
    <source>
        <dbReference type="EMBL" id="GHM60064.1"/>
    </source>
</evidence>
<feature type="transmembrane region" description="Helical" evidence="1">
    <location>
        <begin position="216"/>
        <end position="238"/>
    </location>
</feature>
<organism evidence="2 3">
    <name type="scientific">Candidatus Mesenet longicola</name>
    <dbReference type="NCBI Taxonomy" id="1892558"/>
    <lineage>
        <taxon>Bacteria</taxon>
        <taxon>Pseudomonadati</taxon>
        <taxon>Pseudomonadota</taxon>
        <taxon>Alphaproteobacteria</taxon>
        <taxon>Rickettsiales</taxon>
        <taxon>Anaplasmataceae</taxon>
        <taxon>Candidatus Mesenet</taxon>
    </lineage>
</organism>
<proteinExistence type="predicted"/>
<keyword evidence="1" id="KW-1133">Transmembrane helix</keyword>
<dbReference type="AlphaFoldDB" id="A0A8J3MML5"/>
<comment type="caution">
    <text evidence="2">The sequence shown here is derived from an EMBL/GenBank/DDBJ whole genome shotgun (WGS) entry which is preliminary data.</text>
</comment>
<name>A0A8J3MML5_9RICK</name>
<keyword evidence="1" id="KW-0812">Transmembrane</keyword>
<keyword evidence="3" id="KW-1185">Reference proteome</keyword>
<evidence type="ECO:0000313" key="3">
    <source>
        <dbReference type="Proteomes" id="UP000637906"/>
    </source>
</evidence>
<evidence type="ECO:0000256" key="1">
    <source>
        <dbReference type="SAM" id="Phobius"/>
    </source>
</evidence>
<accession>A0A8J3MML5</accession>